<evidence type="ECO:0000256" key="4">
    <source>
        <dbReference type="ARBA" id="ARBA00022771"/>
    </source>
</evidence>
<keyword evidence="2" id="KW-0808">Transferase</keyword>
<dbReference type="VEuPathDB" id="FungiDB:SCHCODRAFT_02615651"/>
<name>D8Q0B1_SCHCM</name>
<dbReference type="SUPFAM" id="SSF57850">
    <property type="entry name" value="RING/U-box"/>
    <property type="match status" value="1"/>
</dbReference>
<keyword evidence="8" id="KW-0131">Cell cycle</keyword>
<keyword evidence="4 9" id="KW-0863">Zinc-finger</keyword>
<evidence type="ECO:0000313" key="12">
    <source>
        <dbReference type="EMBL" id="EFI99007.1"/>
    </source>
</evidence>
<comment type="subcellular location">
    <subcellularLocation>
        <location evidence="1">Nucleus</location>
        <location evidence="1">PML body</location>
    </subcellularLocation>
</comment>
<dbReference type="InterPro" id="IPR018957">
    <property type="entry name" value="Znf_C3HC4_RING-type"/>
</dbReference>
<dbReference type="GO" id="GO:0006511">
    <property type="term" value="P:ubiquitin-dependent protein catabolic process"/>
    <property type="evidence" value="ECO:0007669"/>
    <property type="project" value="TreeGrafter"/>
</dbReference>
<feature type="region of interest" description="Disordered" evidence="10">
    <location>
        <begin position="1"/>
        <end position="61"/>
    </location>
</feature>
<dbReference type="GO" id="GO:0005634">
    <property type="term" value="C:nucleus"/>
    <property type="evidence" value="ECO:0007669"/>
    <property type="project" value="TreeGrafter"/>
</dbReference>
<dbReference type="PANTHER" id="PTHR16079:SF4">
    <property type="entry name" value="E3 UBIQUITIN-PROTEIN LIGASE CHFR"/>
    <property type="match status" value="1"/>
</dbReference>
<evidence type="ECO:0000313" key="13">
    <source>
        <dbReference type="Proteomes" id="UP000007431"/>
    </source>
</evidence>
<dbReference type="eggNOG" id="KOG0802">
    <property type="taxonomic scope" value="Eukaryota"/>
</dbReference>
<dbReference type="GO" id="GO:0008270">
    <property type="term" value="F:zinc ion binding"/>
    <property type="evidence" value="ECO:0007669"/>
    <property type="project" value="UniProtKB-KW"/>
</dbReference>
<feature type="domain" description="RING-type" evidence="11">
    <location>
        <begin position="75"/>
        <end position="115"/>
    </location>
</feature>
<evidence type="ECO:0000256" key="6">
    <source>
        <dbReference type="ARBA" id="ARBA00022833"/>
    </source>
</evidence>
<dbReference type="PANTHER" id="PTHR16079">
    <property type="entry name" value="UBIQUITIN LIGASE PROTEIN CHFR"/>
    <property type="match status" value="1"/>
</dbReference>
<dbReference type="EMBL" id="GL377304">
    <property type="protein sequence ID" value="EFI99007.1"/>
    <property type="molecule type" value="Genomic_DNA"/>
</dbReference>
<gene>
    <name evidence="12" type="ORF">SCHCODRAFT_81737</name>
</gene>
<dbReference type="InterPro" id="IPR052256">
    <property type="entry name" value="E3_ubiquitin-ligase_CHFR"/>
</dbReference>
<dbReference type="STRING" id="578458.D8Q0B1"/>
<evidence type="ECO:0000256" key="7">
    <source>
        <dbReference type="ARBA" id="ARBA00023242"/>
    </source>
</evidence>
<dbReference type="InterPro" id="IPR040909">
    <property type="entry name" value="CHFR_Znf-CRD"/>
</dbReference>
<dbReference type="OMA" id="HNPICDQ"/>
<dbReference type="PROSITE" id="PS50089">
    <property type="entry name" value="ZF_RING_2"/>
    <property type="match status" value="1"/>
</dbReference>
<dbReference type="PROSITE" id="PS00518">
    <property type="entry name" value="ZF_RING_1"/>
    <property type="match status" value="1"/>
</dbReference>
<feature type="compositionally biased region" description="Basic and acidic residues" evidence="10">
    <location>
        <begin position="35"/>
        <end position="47"/>
    </location>
</feature>
<dbReference type="HOGENOM" id="CLU_015200_0_0_1"/>
<evidence type="ECO:0000256" key="5">
    <source>
        <dbReference type="ARBA" id="ARBA00022786"/>
    </source>
</evidence>
<keyword evidence="7" id="KW-0539">Nucleus</keyword>
<dbReference type="InterPro" id="IPR017907">
    <property type="entry name" value="Znf_RING_CS"/>
</dbReference>
<dbReference type="InterPro" id="IPR001841">
    <property type="entry name" value="Znf_RING"/>
</dbReference>
<evidence type="ECO:0000256" key="1">
    <source>
        <dbReference type="ARBA" id="ARBA00004322"/>
    </source>
</evidence>
<keyword evidence="13" id="KW-1185">Reference proteome</keyword>
<dbReference type="GO" id="GO:0004842">
    <property type="term" value="F:ubiquitin-protein transferase activity"/>
    <property type="evidence" value="ECO:0007669"/>
    <property type="project" value="TreeGrafter"/>
</dbReference>
<dbReference type="InterPro" id="IPR013083">
    <property type="entry name" value="Znf_RING/FYVE/PHD"/>
</dbReference>
<dbReference type="Pfam" id="PF17979">
    <property type="entry name" value="zf-CRD"/>
    <property type="match status" value="1"/>
</dbReference>
<reference evidence="12 13" key="1">
    <citation type="journal article" date="2010" name="Nat. Biotechnol.">
        <title>Genome sequence of the model mushroom Schizophyllum commune.</title>
        <authorList>
            <person name="Ohm R.A."/>
            <person name="de Jong J.F."/>
            <person name="Lugones L.G."/>
            <person name="Aerts A."/>
            <person name="Kothe E."/>
            <person name="Stajich J.E."/>
            <person name="de Vries R.P."/>
            <person name="Record E."/>
            <person name="Levasseur A."/>
            <person name="Baker S.E."/>
            <person name="Bartholomew K.A."/>
            <person name="Coutinho P.M."/>
            <person name="Erdmann S."/>
            <person name="Fowler T.J."/>
            <person name="Gathman A.C."/>
            <person name="Lombard V."/>
            <person name="Henrissat B."/>
            <person name="Knabe N."/>
            <person name="Kuees U."/>
            <person name="Lilly W.W."/>
            <person name="Lindquist E."/>
            <person name="Lucas S."/>
            <person name="Magnuson J.K."/>
            <person name="Piumi F."/>
            <person name="Raudaskoski M."/>
            <person name="Salamov A."/>
            <person name="Schmutz J."/>
            <person name="Schwarze F.W.M.R."/>
            <person name="vanKuyk P.A."/>
            <person name="Horton J.S."/>
            <person name="Grigoriev I.V."/>
            <person name="Woesten H.A.B."/>
        </authorList>
    </citation>
    <scope>NUCLEOTIDE SEQUENCE [LARGE SCALE GENOMIC DNA]</scope>
    <source>
        <strain evidence="13">H4-8 / FGSC 9210</strain>
    </source>
</reference>
<dbReference type="SMART" id="SM00184">
    <property type="entry name" value="RING"/>
    <property type="match status" value="1"/>
</dbReference>
<protein>
    <recommendedName>
        <fullName evidence="11">RING-type domain-containing protein</fullName>
    </recommendedName>
</protein>
<feature type="region of interest" description="Disordered" evidence="10">
    <location>
        <begin position="419"/>
        <end position="482"/>
    </location>
</feature>
<organism evidence="13">
    <name type="scientific">Schizophyllum commune (strain H4-8 / FGSC 9210)</name>
    <name type="common">Split gill fungus</name>
    <dbReference type="NCBI Taxonomy" id="578458"/>
    <lineage>
        <taxon>Eukaryota</taxon>
        <taxon>Fungi</taxon>
        <taxon>Dikarya</taxon>
        <taxon>Basidiomycota</taxon>
        <taxon>Agaricomycotina</taxon>
        <taxon>Agaricomycetes</taxon>
        <taxon>Agaricomycetidae</taxon>
        <taxon>Agaricales</taxon>
        <taxon>Schizophyllaceae</taxon>
        <taxon>Schizophyllum</taxon>
    </lineage>
</organism>
<evidence type="ECO:0000256" key="2">
    <source>
        <dbReference type="ARBA" id="ARBA00022679"/>
    </source>
</evidence>
<dbReference type="InParanoid" id="D8Q0B1"/>
<dbReference type="Proteomes" id="UP000007431">
    <property type="component" value="Unassembled WGS sequence"/>
</dbReference>
<accession>D8Q0B1</accession>
<dbReference type="Pfam" id="PF00097">
    <property type="entry name" value="zf-C3HC4"/>
    <property type="match status" value="1"/>
</dbReference>
<evidence type="ECO:0000256" key="9">
    <source>
        <dbReference type="PROSITE-ProRule" id="PRU00175"/>
    </source>
</evidence>
<proteinExistence type="predicted"/>
<dbReference type="GO" id="GO:0016567">
    <property type="term" value="P:protein ubiquitination"/>
    <property type="evidence" value="ECO:0007669"/>
    <property type="project" value="TreeGrafter"/>
</dbReference>
<dbReference type="AlphaFoldDB" id="D8Q0B1"/>
<sequence length="482" mass="53526">MDHESSERAPGTHVADAALTLKRKASPSFDATEDPDTRTGKRRREDTPQTEEDSVESASERQNRLADELALDLQCGCCSDLVINPVIVLPCQHFFCGSCVVQWIKNGGTNCPACRSVSTSVAPFRTMSAVVDTLLRIAPEKARPEREVQQADAIYRKGSNLRIPVPRTASPEPNLNPSTDFARPCPHCAPHNPYGWQCPQPIADPNIEPDNAWPLDDGLPPGHGHCGNCENLMALNAPASSKCDFCHIHFCGIGVRGRCQAGPLLHQQPHGMMDVADLIQSTDVYECFDSNYVEVEIMLDYLTAQEMTPRHIYREIVMYLQTQPRGFQPLIDQGLFTDSTGGAPVPDPNPDAPRRRICRVCATEILLWGIRDWWVRERAKGFLEEHILARKDCPAGSACGNQNDTAHAKEFNHIFAERTPDAAGPSSEGEPPARHPLQLPTEGEHDLPPVAPLYTRRTSRPATRLRTRRRAHRSRRPPSRSC</sequence>
<evidence type="ECO:0000256" key="8">
    <source>
        <dbReference type="ARBA" id="ARBA00023306"/>
    </source>
</evidence>
<keyword evidence="3" id="KW-0479">Metal-binding</keyword>
<dbReference type="Gene3D" id="3.30.40.10">
    <property type="entry name" value="Zinc/RING finger domain, C3HC4 (zinc finger)"/>
    <property type="match status" value="1"/>
</dbReference>
<feature type="compositionally biased region" description="Basic residues" evidence="10">
    <location>
        <begin position="457"/>
        <end position="482"/>
    </location>
</feature>
<keyword evidence="5" id="KW-0833">Ubl conjugation pathway</keyword>
<keyword evidence="6" id="KW-0862">Zinc</keyword>
<evidence type="ECO:0000256" key="10">
    <source>
        <dbReference type="SAM" id="MobiDB-lite"/>
    </source>
</evidence>
<evidence type="ECO:0000259" key="11">
    <source>
        <dbReference type="PROSITE" id="PS50089"/>
    </source>
</evidence>
<evidence type="ECO:0000256" key="3">
    <source>
        <dbReference type="ARBA" id="ARBA00022723"/>
    </source>
</evidence>